<organism evidence="9 10">
    <name type="scientific">Cotesia congregata</name>
    <name type="common">Parasitoid wasp</name>
    <name type="synonym">Apanteles congregatus</name>
    <dbReference type="NCBI Taxonomy" id="51543"/>
    <lineage>
        <taxon>Eukaryota</taxon>
        <taxon>Metazoa</taxon>
        <taxon>Ecdysozoa</taxon>
        <taxon>Arthropoda</taxon>
        <taxon>Hexapoda</taxon>
        <taxon>Insecta</taxon>
        <taxon>Pterygota</taxon>
        <taxon>Neoptera</taxon>
        <taxon>Endopterygota</taxon>
        <taxon>Hymenoptera</taxon>
        <taxon>Apocrita</taxon>
        <taxon>Ichneumonoidea</taxon>
        <taxon>Braconidae</taxon>
        <taxon>Microgastrinae</taxon>
        <taxon>Cotesia</taxon>
    </lineage>
</organism>
<protein>
    <recommendedName>
        <fullName evidence="8">Gustatory receptor</fullName>
    </recommendedName>
</protein>
<dbReference type="Pfam" id="PF08395">
    <property type="entry name" value="7tm_7"/>
    <property type="match status" value="1"/>
</dbReference>
<feature type="transmembrane region" description="Helical" evidence="8">
    <location>
        <begin position="92"/>
        <end position="115"/>
    </location>
</feature>
<reference evidence="9" key="1">
    <citation type="submission" date="2021-04" db="EMBL/GenBank/DDBJ databases">
        <authorList>
            <person name="Chebbi M.A.C M."/>
        </authorList>
    </citation>
    <scope>NUCLEOTIDE SEQUENCE</scope>
</reference>
<evidence type="ECO:0000256" key="2">
    <source>
        <dbReference type="ARBA" id="ARBA00022475"/>
    </source>
</evidence>
<dbReference type="EMBL" id="CAJNRD030001119">
    <property type="protein sequence ID" value="CAG5089506.1"/>
    <property type="molecule type" value="Genomic_DNA"/>
</dbReference>
<comment type="similarity">
    <text evidence="8">Belongs to the insect chemoreceptor superfamily. Gustatory receptor (GR) family.</text>
</comment>
<keyword evidence="5 8" id="KW-0472">Membrane</keyword>
<comment type="caution">
    <text evidence="9">The sequence shown here is derived from an EMBL/GenBank/DDBJ whole genome shotgun (WGS) entry which is preliminary data.</text>
</comment>
<feature type="transmembrane region" description="Helical" evidence="8">
    <location>
        <begin position="179"/>
        <end position="202"/>
    </location>
</feature>
<keyword evidence="10" id="KW-1185">Reference proteome</keyword>
<evidence type="ECO:0000256" key="5">
    <source>
        <dbReference type="ARBA" id="ARBA00023136"/>
    </source>
</evidence>
<comment type="subcellular location">
    <subcellularLocation>
        <location evidence="1 8">Cell membrane</location>
        <topology evidence="1 8">Multi-pass membrane protein</topology>
    </subcellularLocation>
</comment>
<dbReference type="InterPro" id="IPR013604">
    <property type="entry name" value="7TM_chemorcpt"/>
</dbReference>
<accession>A0A8J2HA40</accession>
<dbReference type="PANTHER" id="PTHR21143">
    <property type="entry name" value="INVERTEBRATE GUSTATORY RECEPTOR"/>
    <property type="match status" value="1"/>
</dbReference>
<evidence type="ECO:0000256" key="1">
    <source>
        <dbReference type="ARBA" id="ARBA00004651"/>
    </source>
</evidence>
<feature type="transmembrane region" description="Helical" evidence="8">
    <location>
        <begin position="56"/>
        <end position="80"/>
    </location>
</feature>
<evidence type="ECO:0000256" key="4">
    <source>
        <dbReference type="ARBA" id="ARBA00022989"/>
    </source>
</evidence>
<dbReference type="Proteomes" id="UP000786811">
    <property type="component" value="Unassembled WGS sequence"/>
</dbReference>
<evidence type="ECO:0000313" key="10">
    <source>
        <dbReference type="Proteomes" id="UP000786811"/>
    </source>
</evidence>
<keyword evidence="4 8" id="KW-1133">Transmembrane helix</keyword>
<dbReference type="OrthoDB" id="6366728at2759"/>
<dbReference type="GO" id="GO:0007165">
    <property type="term" value="P:signal transduction"/>
    <property type="evidence" value="ECO:0007669"/>
    <property type="project" value="UniProtKB-KW"/>
</dbReference>
<keyword evidence="2 8" id="KW-1003">Cell membrane</keyword>
<dbReference type="GO" id="GO:0008049">
    <property type="term" value="P:male courtship behavior"/>
    <property type="evidence" value="ECO:0007669"/>
    <property type="project" value="TreeGrafter"/>
</dbReference>
<evidence type="ECO:0000256" key="7">
    <source>
        <dbReference type="ARBA" id="ARBA00023224"/>
    </source>
</evidence>
<dbReference type="AlphaFoldDB" id="A0A8J2HA40"/>
<dbReference type="PANTHER" id="PTHR21143:SF133">
    <property type="entry name" value="GUSTATORY AND PHEROMONE RECEPTOR 32A-RELATED"/>
    <property type="match status" value="1"/>
</dbReference>
<keyword evidence="3 8" id="KW-0812">Transmembrane</keyword>
<keyword evidence="7 8" id="KW-0807">Transducer</keyword>
<keyword evidence="6 8" id="KW-0675">Receptor</keyword>
<evidence type="ECO:0000256" key="6">
    <source>
        <dbReference type="ARBA" id="ARBA00023170"/>
    </source>
</evidence>
<proteinExistence type="inferred from homology"/>
<sequence>MKLKMNYHKIKSVCYRLFVISQYLFFKIIGLSPWSIDASEILTGNQRIETHNFRYYFSYIGMCYNIIFIVVTSSLNIYCFNYIKSMKILDQIFGIFQNTFACLSSFCIIFIVLIITARHKLIMNFINIHLRNVDKNLNTCADYEIKYECINDVIFASNFIVTSTIAIVRQFFSKSKLIVFISLPNFLTTWPLIHYTIFINIIKLRFKSINSMLLKLGTTESKILRSRELILHDLDSIKRAYAELCKGCDEIVTFYEVPTLIVILIFSTKTIRSLYYMVIQLISAPKIDSLTYLTGLSLLYPIYIFIYFTSSVTKVVKEVSKYNKETVRIINLLRDRFDMDEEIFKKLVKFSSYLPYLTVEFTCCGIIPLDRTLLMIASSTIASYLVISVQFYISLSAN</sequence>
<comment type="function">
    <text evidence="8">Gustatory receptor which mediates acceptance or avoidance behavior, depending on its substrates.</text>
</comment>
<dbReference type="GO" id="GO:0050909">
    <property type="term" value="P:sensory perception of taste"/>
    <property type="evidence" value="ECO:0007669"/>
    <property type="project" value="InterPro"/>
</dbReference>
<feature type="transmembrane region" description="Helical" evidence="8">
    <location>
        <begin position="290"/>
        <end position="308"/>
    </location>
</feature>
<feature type="transmembrane region" description="Helical" evidence="8">
    <location>
        <begin position="375"/>
        <end position="395"/>
    </location>
</feature>
<dbReference type="GO" id="GO:0030424">
    <property type="term" value="C:axon"/>
    <property type="evidence" value="ECO:0007669"/>
    <property type="project" value="TreeGrafter"/>
</dbReference>
<name>A0A8J2HA40_COTCN</name>
<dbReference type="GO" id="GO:0005886">
    <property type="term" value="C:plasma membrane"/>
    <property type="evidence" value="ECO:0007669"/>
    <property type="project" value="UniProtKB-SubCell"/>
</dbReference>
<dbReference type="GO" id="GO:0030425">
    <property type="term" value="C:dendrite"/>
    <property type="evidence" value="ECO:0007669"/>
    <property type="project" value="TreeGrafter"/>
</dbReference>
<evidence type="ECO:0000313" key="9">
    <source>
        <dbReference type="EMBL" id="CAG5089506.1"/>
    </source>
</evidence>
<evidence type="ECO:0000256" key="3">
    <source>
        <dbReference type="ARBA" id="ARBA00022692"/>
    </source>
</evidence>
<feature type="non-terminal residue" evidence="9">
    <location>
        <position position="398"/>
    </location>
</feature>
<evidence type="ECO:0000256" key="8">
    <source>
        <dbReference type="RuleBase" id="RU363108"/>
    </source>
</evidence>
<dbReference type="GO" id="GO:0007635">
    <property type="term" value="P:chemosensory behavior"/>
    <property type="evidence" value="ECO:0007669"/>
    <property type="project" value="TreeGrafter"/>
</dbReference>
<dbReference type="GO" id="GO:0043025">
    <property type="term" value="C:neuronal cell body"/>
    <property type="evidence" value="ECO:0007669"/>
    <property type="project" value="TreeGrafter"/>
</dbReference>
<feature type="transmembrane region" description="Helical" evidence="8">
    <location>
        <begin position="259"/>
        <end position="278"/>
    </location>
</feature>
<gene>
    <name evidence="9" type="ORF">HICCMSTLAB_LOCUS5263</name>
</gene>
<feature type="transmembrane region" description="Helical" evidence="8">
    <location>
        <begin position="153"/>
        <end position="172"/>
    </location>
</feature>